<protein>
    <submittedName>
        <fullName evidence="1">Uncharacterized protein</fullName>
    </submittedName>
</protein>
<reference evidence="1" key="1">
    <citation type="journal article" date="2014" name="Nat. Genet.">
        <title>Genome and transcriptome of the porcine whipworm Trichuris suis.</title>
        <authorList>
            <person name="Jex A.R."/>
            <person name="Nejsum P."/>
            <person name="Schwarz E.M."/>
            <person name="Hu L."/>
            <person name="Young N.D."/>
            <person name="Hall R.S."/>
            <person name="Korhonen P.K."/>
            <person name="Liao S."/>
            <person name="Thamsborg S."/>
            <person name="Xia J."/>
            <person name="Xu P."/>
            <person name="Wang S."/>
            <person name="Scheerlinck J.P."/>
            <person name="Hofmann A."/>
            <person name="Sternberg P.W."/>
            <person name="Wang J."/>
            <person name="Gasser R.B."/>
        </authorList>
    </citation>
    <scope>NUCLEOTIDE SEQUENCE [LARGE SCALE GENOMIC DNA]</scope>
    <source>
        <strain evidence="1">DCEP-RM93F</strain>
    </source>
</reference>
<gene>
    <name evidence="1" type="ORF">M514_19706</name>
</gene>
<name>A0A085NFH8_9BILA</name>
<organism evidence="1">
    <name type="scientific">Trichuris suis</name>
    <name type="common">pig whipworm</name>
    <dbReference type="NCBI Taxonomy" id="68888"/>
    <lineage>
        <taxon>Eukaryota</taxon>
        <taxon>Metazoa</taxon>
        <taxon>Ecdysozoa</taxon>
        <taxon>Nematoda</taxon>
        <taxon>Enoplea</taxon>
        <taxon>Dorylaimia</taxon>
        <taxon>Trichinellida</taxon>
        <taxon>Trichuridae</taxon>
        <taxon>Trichuris</taxon>
    </lineage>
</organism>
<dbReference type="AlphaFoldDB" id="A0A085NFH8"/>
<proteinExistence type="predicted"/>
<dbReference type="EMBL" id="KL367507">
    <property type="protein sequence ID" value="KFD68224.1"/>
    <property type="molecule type" value="Genomic_DNA"/>
</dbReference>
<sequence length="70" mass="7675">MKEVVRECKKLPELLYASATTEDADNACSVALADVLETVEVSLISRDTGRLNVQREFRTSTTRTTPSCPG</sequence>
<accession>A0A085NFH8</accession>
<dbReference type="Proteomes" id="UP000030758">
    <property type="component" value="Unassembled WGS sequence"/>
</dbReference>
<evidence type="ECO:0000313" key="1">
    <source>
        <dbReference type="EMBL" id="KFD68224.1"/>
    </source>
</evidence>